<gene>
    <name evidence="6" type="primary">RvY_11678</name>
    <name evidence="6" type="synonym">RvY_11678.1</name>
    <name evidence="6" type="ORF">RvY_11678-1</name>
</gene>
<dbReference type="Gene3D" id="3.30.710.10">
    <property type="entry name" value="Potassium Channel Kv1.1, Chain A"/>
    <property type="match status" value="1"/>
</dbReference>
<feature type="compositionally biased region" description="Acidic residues" evidence="3">
    <location>
        <begin position="444"/>
        <end position="453"/>
    </location>
</feature>
<dbReference type="Pfam" id="PF07707">
    <property type="entry name" value="BACK"/>
    <property type="match status" value="1"/>
</dbReference>
<dbReference type="Pfam" id="PF00651">
    <property type="entry name" value="BTB"/>
    <property type="match status" value="1"/>
</dbReference>
<evidence type="ECO:0000256" key="2">
    <source>
        <dbReference type="ARBA" id="ARBA00022737"/>
    </source>
</evidence>
<dbReference type="PANTHER" id="PTHR45632">
    <property type="entry name" value="LD33804P"/>
    <property type="match status" value="1"/>
</dbReference>
<dbReference type="STRING" id="947166.A0A1D1VGZ4"/>
<dbReference type="InterPro" id="IPR011333">
    <property type="entry name" value="SKP1/BTB/POZ_sf"/>
</dbReference>
<comment type="caution">
    <text evidence="6">The sequence shown here is derived from an EMBL/GenBank/DDBJ whole genome shotgun (WGS) entry which is preliminary data.</text>
</comment>
<reference evidence="6 7" key="1">
    <citation type="journal article" date="2016" name="Nat. Commun.">
        <title>Extremotolerant tardigrade genome and improved radiotolerance of human cultured cells by tardigrade-unique protein.</title>
        <authorList>
            <person name="Hashimoto T."/>
            <person name="Horikawa D.D."/>
            <person name="Saito Y."/>
            <person name="Kuwahara H."/>
            <person name="Kozuka-Hata H."/>
            <person name="Shin-I T."/>
            <person name="Minakuchi Y."/>
            <person name="Ohishi K."/>
            <person name="Motoyama A."/>
            <person name="Aizu T."/>
            <person name="Enomoto A."/>
            <person name="Kondo K."/>
            <person name="Tanaka S."/>
            <person name="Hara Y."/>
            <person name="Koshikawa S."/>
            <person name="Sagara H."/>
            <person name="Miura T."/>
            <person name="Yokobori S."/>
            <person name="Miyagawa K."/>
            <person name="Suzuki Y."/>
            <person name="Kubo T."/>
            <person name="Oyama M."/>
            <person name="Kohara Y."/>
            <person name="Fujiyama A."/>
            <person name="Arakawa K."/>
            <person name="Katayama T."/>
            <person name="Toyoda A."/>
            <person name="Kunieda T."/>
        </authorList>
    </citation>
    <scope>NUCLEOTIDE SEQUENCE [LARGE SCALE GENOMIC DNA]</scope>
    <source>
        <strain evidence="6 7">YOKOZUNA-1</strain>
    </source>
</reference>
<evidence type="ECO:0000259" key="4">
    <source>
        <dbReference type="Pfam" id="PF00651"/>
    </source>
</evidence>
<keyword evidence="1" id="KW-0880">Kelch repeat</keyword>
<protein>
    <submittedName>
        <fullName evidence="6">Uncharacterized protein</fullName>
    </submittedName>
</protein>
<organism evidence="6 7">
    <name type="scientific">Ramazzottius varieornatus</name>
    <name type="common">Water bear</name>
    <name type="synonym">Tardigrade</name>
    <dbReference type="NCBI Taxonomy" id="947166"/>
    <lineage>
        <taxon>Eukaryota</taxon>
        <taxon>Metazoa</taxon>
        <taxon>Ecdysozoa</taxon>
        <taxon>Tardigrada</taxon>
        <taxon>Eutardigrada</taxon>
        <taxon>Parachela</taxon>
        <taxon>Hypsibioidea</taxon>
        <taxon>Ramazzottiidae</taxon>
        <taxon>Ramazzottius</taxon>
    </lineage>
</organism>
<dbReference type="PANTHER" id="PTHR45632:SF3">
    <property type="entry name" value="KELCH-LIKE PROTEIN 32"/>
    <property type="match status" value="1"/>
</dbReference>
<keyword evidence="2" id="KW-0677">Repeat</keyword>
<name>A0A1D1VGZ4_RAMVA</name>
<dbReference type="SUPFAM" id="SSF54695">
    <property type="entry name" value="POZ domain"/>
    <property type="match status" value="1"/>
</dbReference>
<dbReference type="InterPro" id="IPR000210">
    <property type="entry name" value="BTB/POZ_dom"/>
</dbReference>
<dbReference type="OrthoDB" id="6350321at2759"/>
<feature type="region of interest" description="Disordered" evidence="3">
    <location>
        <begin position="1"/>
        <end position="34"/>
    </location>
</feature>
<evidence type="ECO:0000313" key="6">
    <source>
        <dbReference type="EMBL" id="GAV00890.1"/>
    </source>
</evidence>
<dbReference type="AlphaFoldDB" id="A0A1D1VGZ4"/>
<proteinExistence type="predicted"/>
<accession>A0A1D1VGZ4</accession>
<dbReference type="InterPro" id="IPR011705">
    <property type="entry name" value="BACK"/>
</dbReference>
<dbReference type="Proteomes" id="UP000186922">
    <property type="component" value="Unassembled WGS sequence"/>
</dbReference>
<dbReference type="EMBL" id="BDGG01000006">
    <property type="protein sequence ID" value="GAV00890.1"/>
    <property type="molecule type" value="Genomic_DNA"/>
</dbReference>
<feature type="domain" description="BACK" evidence="5">
    <location>
        <begin position="210"/>
        <end position="281"/>
    </location>
</feature>
<evidence type="ECO:0000259" key="5">
    <source>
        <dbReference type="Pfam" id="PF07707"/>
    </source>
</evidence>
<evidence type="ECO:0000256" key="1">
    <source>
        <dbReference type="ARBA" id="ARBA00022441"/>
    </source>
</evidence>
<dbReference type="Gene3D" id="1.25.40.420">
    <property type="match status" value="1"/>
</dbReference>
<keyword evidence="7" id="KW-1185">Reference proteome</keyword>
<sequence>MSCFLSSEIPVKPSPSKIHRVRRGTAAESQNYSDDGVRTPLSDACDILYKTAKRNLRRMVDFALTEFFTQSPSLTCCFVSAKGPLLVHEALFGAQCNNWNTIRRNGRKRAGMNGNHLIVDLRPDSIQHAGLWTVIEFVYTGSFTVTADNVFESQKAAEYFGIPSITDACLRLLNCLTSSKMVCYTIESLRRLQKEKHPLWTLALGKLVVCFDECWNDRIMVRWPLEVILPILEQSELYTKDEVNVYNFAVRWVEADFSQRRSLVPQIMSTVRFAAMSADTLLFISSHAKILDGHPLLRQEIADLHLKIRMEDNGFDIPPEMDWSIPRRSKRSPNAARAYAHSGDDLNVLMLYFCPREFPENVKNEQYLKEDAAVILQRYTKFCQNFLLVTDDGRFAGRWIYYGLTPLQMRDLATERRKLVRTADSLDRSSDIIEGPVGVGGDGETVDTMDDTDSSSSNLYSKD</sequence>
<feature type="region of interest" description="Disordered" evidence="3">
    <location>
        <begin position="434"/>
        <end position="463"/>
    </location>
</feature>
<evidence type="ECO:0000256" key="3">
    <source>
        <dbReference type="SAM" id="MobiDB-lite"/>
    </source>
</evidence>
<feature type="domain" description="BTB" evidence="4">
    <location>
        <begin position="120"/>
        <end position="173"/>
    </location>
</feature>
<evidence type="ECO:0000313" key="7">
    <source>
        <dbReference type="Proteomes" id="UP000186922"/>
    </source>
</evidence>